<dbReference type="PANTHER" id="PTHR32089:SF112">
    <property type="entry name" value="LYSOZYME-LIKE PROTEIN-RELATED"/>
    <property type="match status" value="1"/>
</dbReference>
<dbReference type="PANTHER" id="PTHR32089">
    <property type="entry name" value="METHYL-ACCEPTING CHEMOTAXIS PROTEIN MCPB"/>
    <property type="match status" value="1"/>
</dbReference>
<dbReference type="GO" id="GO:0016020">
    <property type="term" value="C:membrane"/>
    <property type="evidence" value="ECO:0007669"/>
    <property type="project" value="UniProtKB-SubCell"/>
</dbReference>
<proteinExistence type="inferred from homology"/>
<dbReference type="InterPro" id="IPR004090">
    <property type="entry name" value="Chemotax_Me-accpt_rcpt"/>
</dbReference>
<dbReference type="OrthoDB" id="9807948at2"/>
<organism evidence="9 10">
    <name type="scientific">Stutzerimonas stutzeri</name>
    <name type="common">Pseudomonas stutzeri</name>
    <dbReference type="NCBI Taxonomy" id="316"/>
    <lineage>
        <taxon>Bacteria</taxon>
        <taxon>Pseudomonadati</taxon>
        <taxon>Pseudomonadota</taxon>
        <taxon>Gammaproteobacteria</taxon>
        <taxon>Pseudomonadales</taxon>
        <taxon>Pseudomonadaceae</taxon>
        <taxon>Stutzerimonas</taxon>
    </lineage>
</organism>
<protein>
    <submittedName>
        <fullName evidence="9">Chemotaxis protein</fullName>
    </submittedName>
</protein>
<dbReference type="PRINTS" id="PR00260">
    <property type="entry name" value="CHEMTRNSDUCR"/>
</dbReference>
<evidence type="ECO:0000256" key="4">
    <source>
        <dbReference type="ARBA" id="ARBA00023136"/>
    </source>
</evidence>
<dbReference type="Pfam" id="PF08495">
    <property type="entry name" value="FIST"/>
    <property type="match status" value="1"/>
</dbReference>
<evidence type="ECO:0000313" key="10">
    <source>
        <dbReference type="Proteomes" id="UP000025238"/>
    </source>
</evidence>
<evidence type="ECO:0000256" key="3">
    <source>
        <dbReference type="ARBA" id="ARBA00022989"/>
    </source>
</evidence>
<dbReference type="Gene3D" id="1.10.287.950">
    <property type="entry name" value="Methyl-accepting chemotaxis protein"/>
    <property type="match status" value="1"/>
</dbReference>
<keyword evidence="2" id="KW-0812">Transmembrane</keyword>
<dbReference type="SMART" id="SM00897">
    <property type="entry name" value="FIST"/>
    <property type="match status" value="1"/>
</dbReference>
<gene>
    <name evidence="9" type="ORF">UIB01_20215</name>
</gene>
<dbReference type="KEGG" id="pstu:UIB01_20215"/>
<evidence type="ECO:0000256" key="1">
    <source>
        <dbReference type="ARBA" id="ARBA00004370"/>
    </source>
</evidence>
<keyword evidence="3" id="KW-1133">Transmembrane helix</keyword>
<comment type="similarity">
    <text evidence="6">Belongs to the methyl-accepting chemotaxis (MCP) protein family.</text>
</comment>
<evidence type="ECO:0000256" key="2">
    <source>
        <dbReference type="ARBA" id="ARBA00022692"/>
    </source>
</evidence>
<comment type="subcellular location">
    <subcellularLocation>
        <location evidence="1">Membrane</location>
    </subcellularLocation>
</comment>
<evidence type="ECO:0000259" key="8">
    <source>
        <dbReference type="PROSITE" id="PS50111"/>
    </source>
</evidence>
<dbReference type="InterPro" id="IPR004089">
    <property type="entry name" value="MCPsignal_dom"/>
</dbReference>
<dbReference type="InterPro" id="IPR019494">
    <property type="entry name" value="FIST_C"/>
</dbReference>
<dbReference type="Pfam" id="PF00015">
    <property type="entry name" value="MCPsignal"/>
    <property type="match status" value="1"/>
</dbReference>
<dbReference type="Pfam" id="PF10442">
    <property type="entry name" value="FIST_C"/>
    <property type="match status" value="1"/>
</dbReference>
<dbReference type="SMART" id="SM01204">
    <property type="entry name" value="FIST_C"/>
    <property type="match status" value="1"/>
</dbReference>
<evidence type="ECO:0000256" key="6">
    <source>
        <dbReference type="ARBA" id="ARBA00029447"/>
    </source>
</evidence>
<reference evidence="9 10" key="1">
    <citation type="submission" date="2014-03" db="EMBL/GenBank/DDBJ databases">
        <title>Complete genome sequence of Pseudomonas stutzeri 19SMN4.</title>
        <authorList>
            <person name="Brunet-Galmes I."/>
            <person name="Nogales B."/>
            <person name="Busquets A."/>
            <person name="Pena A."/>
            <person name="Gomila M."/>
            <person name="Garcia-Valdes E."/>
            <person name="Lalucat J."/>
            <person name="Bennasar A."/>
            <person name="Bosch R."/>
        </authorList>
    </citation>
    <scope>NUCLEOTIDE SEQUENCE [LARGE SCALE GENOMIC DNA]</scope>
    <source>
        <strain evidence="9 10">19SMN4</strain>
    </source>
</reference>
<dbReference type="SUPFAM" id="SSF58104">
    <property type="entry name" value="Methyl-accepting chemotaxis protein (MCP) signaling domain"/>
    <property type="match status" value="1"/>
</dbReference>
<dbReference type="GO" id="GO:0006935">
    <property type="term" value="P:chemotaxis"/>
    <property type="evidence" value="ECO:0007669"/>
    <property type="project" value="InterPro"/>
</dbReference>
<dbReference type="Proteomes" id="UP000025238">
    <property type="component" value="Chromosome"/>
</dbReference>
<evidence type="ECO:0000256" key="5">
    <source>
        <dbReference type="ARBA" id="ARBA00023224"/>
    </source>
</evidence>
<dbReference type="PATRIC" id="fig|316.97.peg.4042"/>
<dbReference type="InterPro" id="IPR013702">
    <property type="entry name" value="FIST_domain_N"/>
</dbReference>
<keyword evidence="4" id="KW-0472">Membrane</keyword>
<accession>A0A023WXY9</accession>
<sequence>MSLFSRLKAGTGAGEGVLSLHVSARQLAAELAGLRFEPTYIAGFVSPHVEIDAVAQQLRQRFGHATISLCSTAGELSSQNRQLYCTTSGQWDGVVLQLFDASVIASAEVVHVPLGSEDIRGDGQRLPMAERIARLTASIKRLQVSMKIDYRDTLANIFFDGLSASESFFMEALYESGRFPCLFVGGSAGGKLDFQKTQLHDGKRSYQNHALIVFLKCARDVRFGVFKSQNFEPTPLSLSVLSASLEDRYISQVVDARGNIRTMVQALCEALKCAPQELEQRLADYSFAIRVGEEVFVRSISQIDFANERVHLFCDVAPGEELIMVKRTPLAEATRRDYQQFMRNKPGKPLVGILNDCILRRLNNEQALGGMDPVFDDVPVAGYSTFGEILGLNLNQTLTAVFFFRTNSKEEFHDEYTDNFIAYHGEFKAFFLRRQIKKLTGLSQVVVKQIEQFKRQDYSSAVDINGLDEHIRPVFRGLADLGQVLSQADHERQSMSEQLSQCANELHGSMDDLTLNINQQGTVIEQAGSSVKQMVHQADEVVSSARDLAQSSQRIQSVVQTIQQIAGQTNLLALNAAIEAARAGEQGRGFAVVADEVRKLAEITGKNAEEIGTDIDRLASEIRAVAQHIETQSAGVGSLTGLLDALENSSNLTAGTSRQTKGVADRLIGLTAR</sequence>
<feature type="domain" description="Methyl-accepting transducer" evidence="8">
    <location>
        <begin position="485"/>
        <end position="673"/>
    </location>
</feature>
<dbReference type="GO" id="GO:0004888">
    <property type="term" value="F:transmembrane signaling receptor activity"/>
    <property type="evidence" value="ECO:0007669"/>
    <property type="project" value="InterPro"/>
</dbReference>
<dbReference type="GO" id="GO:0007165">
    <property type="term" value="P:signal transduction"/>
    <property type="evidence" value="ECO:0007669"/>
    <property type="project" value="UniProtKB-KW"/>
</dbReference>
<evidence type="ECO:0000256" key="7">
    <source>
        <dbReference type="PROSITE-ProRule" id="PRU00284"/>
    </source>
</evidence>
<dbReference type="PROSITE" id="PS50111">
    <property type="entry name" value="CHEMOTAXIS_TRANSDUC_2"/>
    <property type="match status" value="1"/>
</dbReference>
<dbReference type="SMART" id="SM00283">
    <property type="entry name" value="MA"/>
    <property type="match status" value="1"/>
</dbReference>
<name>A0A023WXY9_STUST</name>
<dbReference type="EMBL" id="CP007509">
    <property type="protein sequence ID" value="AHY44674.1"/>
    <property type="molecule type" value="Genomic_DNA"/>
</dbReference>
<dbReference type="AlphaFoldDB" id="A0A023WXY9"/>
<keyword evidence="5 7" id="KW-0807">Transducer</keyword>
<evidence type="ECO:0000313" key="9">
    <source>
        <dbReference type="EMBL" id="AHY44674.1"/>
    </source>
</evidence>